<comment type="caution">
    <text evidence="1">The sequence shown here is derived from an EMBL/GenBank/DDBJ whole genome shotgun (WGS) entry which is preliminary data.</text>
</comment>
<sequence>MSRDSGRRSLGTRSQDAAGLREAARALLTTPVITATRRPETIALVRRHVTALRTMFSTQLGYHLIAESGFARLVKLPPEPSSPARTLARRNGTPLGAPTYTLVALACAALLAPGVGEQILISQLVAQIRSDAAEQGISVPDDLPQRRRLVAALSVLIDWGVLTETDGTIGRWGDTGADEALLTICRPLLPHLLVRSIGPGATDDSILAPEAGAPRRRLRRRLAEDPVVLRRDLSPEELDVLSRERTELSRLLNDNFGLVLEVRAEGALAYDPAETLSDIEFPGAGSVKQAGLLLVGALADRAEQSQSAAPEFPWAVVEDRLGELLDQNRRVWKSEYGDAPERLRDDVVALLVSLRLIEISDSGVRLLGPAFRYRPRAVAQHSQLTLDSFDEERGRS</sequence>
<proteinExistence type="predicted"/>
<reference evidence="1" key="1">
    <citation type="journal article" date="2014" name="Int. J. Syst. Evol. Microbiol.">
        <title>Complete genome sequence of Corynebacterium casei LMG S-19264T (=DSM 44701T), isolated from a smear-ripened cheese.</title>
        <authorList>
            <consortium name="US DOE Joint Genome Institute (JGI-PGF)"/>
            <person name="Walter F."/>
            <person name="Albersmeier A."/>
            <person name="Kalinowski J."/>
            <person name="Ruckert C."/>
        </authorList>
    </citation>
    <scope>NUCLEOTIDE SEQUENCE</scope>
    <source>
        <strain evidence="1">CGMCC 4.3508</strain>
    </source>
</reference>
<protein>
    <recommendedName>
        <fullName evidence="3">TIGR02678 family protein</fullName>
    </recommendedName>
</protein>
<dbReference type="InterPro" id="IPR013494">
    <property type="entry name" value="CHP02678"/>
</dbReference>
<dbReference type="Proteomes" id="UP000638263">
    <property type="component" value="Unassembled WGS sequence"/>
</dbReference>
<organism evidence="1 2">
    <name type="scientific">Nocardia jinanensis</name>
    <dbReference type="NCBI Taxonomy" id="382504"/>
    <lineage>
        <taxon>Bacteria</taxon>
        <taxon>Bacillati</taxon>
        <taxon>Actinomycetota</taxon>
        <taxon>Actinomycetes</taxon>
        <taxon>Mycobacteriales</taxon>
        <taxon>Nocardiaceae</taxon>
        <taxon>Nocardia</taxon>
    </lineage>
</organism>
<gene>
    <name evidence="1" type="ORF">GCM10011588_64480</name>
</gene>
<evidence type="ECO:0008006" key="3">
    <source>
        <dbReference type="Google" id="ProtNLM"/>
    </source>
</evidence>
<keyword evidence="2" id="KW-1185">Reference proteome</keyword>
<accession>A0A917RXH5</accession>
<name>A0A917RXH5_9NOCA</name>
<dbReference type="Pfam" id="PF09661">
    <property type="entry name" value="DUF2398"/>
    <property type="match status" value="1"/>
</dbReference>
<dbReference type="AlphaFoldDB" id="A0A917RXH5"/>
<reference evidence="1" key="2">
    <citation type="submission" date="2020-09" db="EMBL/GenBank/DDBJ databases">
        <authorList>
            <person name="Sun Q."/>
            <person name="Zhou Y."/>
        </authorList>
    </citation>
    <scope>NUCLEOTIDE SEQUENCE</scope>
    <source>
        <strain evidence="1">CGMCC 4.3508</strain>
    </source>
</reference>
<dbReference type="NCBIfam" id="TIGR02678">
    <property type="entry name" value="TIGR02678 family protein"/>
    <property type="match status" value="1"/>
</dbReference>
<evidence type="ECO:0000313" key="2">
    <source>
        <dbReference type="Proteomes" id="UP000638263"/>
    </source>
</evidence>
<dbReference type="RefSeq" id="WP_063000559.1">
    <property type="nucleotide sequence ID" value="NZ_BMMH01000027.1"/>
</dbReference>
<evidence type="ECO:0000313" key="1">
    <source>
        <dbReference type="EMBL" id="GGL40793.1"/>
    </source>
</evidence>
<dbReference type="EMBL" id="BMMH01000027">
    <property type="protein sequence ID" value="GGL40793.1"/>
    <property type="molecule type" value="Genomic_DNA"/>
</dbReference>